<protein>
    <submittedName>
        <fullName evidence="3">4'-phosphopantetheinyl transferase superfamily</fullName>
    </submittedName>
</protein>
<dbReference type="AlphaFoldDB" id="A0AA38UCV3"/>
<dbReference type="Gene3D" id="3.90.470.20">
    <property type="entry name" value="4'-phosphopantetheinyl transferase domain"/>
    <property type="match status" value="1"/>
</dbReference>
<feature type="non-terminal residue" evidence="3">
    <location>
        <position position="1"/>
    </location>
</feature>
<keyword evidence="1 3" id="KW-0808">Transferase</keyword>
<evidence type="ECO:0000259" key="2">
    <source>
        <dbReference type="Pfam" id="PF01648"/>
    </source>
</evidence>
<comment type="caution">
    <text evidence="3">The sequence shown here is derived from an EMBL/GenBank/DDBJ whole genome shotgun (WGS) entry which is preliminary data.</text>
</comment>
<dbReference type="Pfam" id="PF01648">
    <property type="entry name" value="ACPS"/>
    <property type="match status" value="1"/>
</dbReference>
<gene>
    <name evidence="3" type="ORF">F5878DRAFT_511880</name>
</gene>
<dbReference type="Proteomes" id="UP001163846">
    <property type="component" value="Unassembled WGS sequence"/>
</dbReference>
<proteinExistence type="predicted"/>
<name>A0AA38UCV3_9AGAR</name>
<dbReference type="GO" id="GO:0008897">
    <property type="term" value="F:holo-[acyl-carrier-protein] synthase activity"/>
    <property type="evidence" value="ECO:0007669"/>
    <property type="project" value="InterPro"/>
</dbReference>
<feature type="non-terminal residue" evidence="3">
    <location>
        <position position="132"/>
    </location>
</feature>
<dbReference type="GO" id="GO:0000287">
    <property type="term" value="F:magnesium ion binding"/>
    <property type="evidence" value="ECO:0007669"/>
    <property type="project" value="InterPro"/>
</dbReference>
<dbReference type="EMBL" id="MU806294">
    <property type="protein sequence ID" value="KAJ3836775.1"/>
    <property type="molecule type" value="Genomic_DNA"/>
</dbReference>
<sequence length="132" mass="14825">RASSHSMAILGVGTDILQTSRILSLIRRRSPEKLAYRILSELEVAHWHASRSGSDLSRDAQFLGVRWALKEAAYKALYPTFRPTWKDLTYHPLGATEPGSKPSLSYKHRCDLVLHCSVSHDGDYIFSTVVAE</sequence>
<keyword evidence="4" id="KW-1185">Reference proteome</keyword>
<evidence type="ECO:0000313" key="3">
    <source>
        <dbReference type="EMBL" id="KAJ3836775.1"/>
    </source>
</evidence>
<evidence type="ECO:0000313" key="4">
    <source>
        <dbReference type="Proteomes" id="UP001163846"/>
    </source>
</evidence>
<feature type="domain" description="4'-phosphopantetheinyl transferase" evidence="2">
    <location>
        <begin position="11"/>
        <end position="91"/>
    </location>
</feature>
<evidence type="ECO:0000256" key="1">
    <source>
        <dbReference type="ARBA" id="ARBA00022679"/>
    </source>
</evidence>
<dbReference type="InterPro" id="IPR037143">
    <property type="entry name" value="4-PPantetheinyl_Trfase_dom_sf"/>
</dbReference>
<accession>A0AA38UCV3</accession>
<dbReference type="InterPro" id="IPR008278">
    <property type="entry name" value="4-PPantetheinyl_Trfase_dom"/>
</dbReference>
<reference evidence="3" key="1">
    <citation type="submission" date="2022-08" db="EMBL/GenBank/DDBJ databases">
        <authorList>
            <consortium name="DOE Joint Genome Institute"/>
            <person name="Min B."/>
            <person name="Riley R."/>
            <person name="Sierra-Patev S."/>
            <person name="Naranjo-Ortiz M."/>
            <person name="Looney B."/>
            <person name="Konkel Z."/>
            <person name="Slot J.C."/>
            <person name="Sakamoto Y."/>
            <person name="Steenwyk J.L."/>
            <person name="Rokas A."/>
            <person name="Carro J."/>
            <person name="Camarero S."/>
            <person name="Ferreira P."/>
            <person name="Molpeceres G."/>
            <person name="Ruiz-Duenas F.J."/>
            <person name="Serrano A."/>
            <person name="Henrissat B."/>
            <person name="Drula E."/>
            <person name="Hughes K.W."/>
            <person name="Mata J.L."/>
            <person name="Ishikawa N.K."/>
            <person name="Vargas-Isla R."/>
            <person name="Ushijima S."/>
            <person name="Smith C.A."/>
            <person name="Ahrendt S."/>
            <person name="Andreopoulos W."/>
            <person name="He G."/>
            <person name="Labutti K."/>
            <person name="Lipzen A."/>
            <person name="Ng V."/>
            <person name="Sandor L."/>
            <person name="Barry K."/>
            <person name="Martinez A.T."/>
            <person name="Xiao Y."/>
            <person name="Gibbons J.G."/>
            <person name="Terashima K."/>
            <person name="Hibbett D.S."/>
            <person name="Grigoriev I.V."/>
        </authorList>
    </citation>
    <scope>NUCLEOTIDE SEQUENCE</scope>
    <source>
        <strain evidence="3">TFB9207</strain>
    </source>
</reference>
<organism evidence="3 4">
    <name type="scientific">Lentinula raphanica</name>
    <dbReference type="NCBI Taxonomy" id="153919"/>
    <lineage>
        <taxon>Eukaryota</taxon>
        <taxon>Fungi</taxon>
        <taxon>Dikarya</taxon>
        <taxon>Basidiomycota</taxon>
        <taxon>Agaricomycotina</taxon>
        <taxon>Agaricomycetes</taxon>
        <taxon>Agaricomycetidae</taxon>
        <taxon>Agaricales</taxon>
        <taxon>Marasmiineae</taxon>
        <taxon>Omphalotaceae</taxon>
        <taxon>Lentinula</taxon>
    </lineage>
</organism>
<dbReference type="SUPFAM" id="SSF56214">
    <property type="entry name" value="4'-phosphopantetheinyl transferase"/>
    <property type="match status" value="1"/>
</dbReference>